<name>A0A081N681_9GAMM</name>
<proteinExistence type="predicted"/>
<dbReference type="STRING" id="1137799.GZ78_25220"/>
<feature type="region of interest" description="Disordered" evidence="1">
    <location>
        <begin position="82"/>
        <end position="122"/>
    </location>
</feature>
<organism evidence="2 3">
    <name type="scientific">Endozoicomonas numazuensis</name>
    <dbReference type="NCBI Taxonomy" id="1137799"/>
    <lineage>
        <taxon>Bacteria</taxon>
        <taxon>Pseudomonadati</taxon>
        <taxon>Pseudomonadota</taxon>
        <taxon>Gammaproteobacteria</taxon>
        <taxon>Oceanospirillales</taxon>
        <taxon>Endozoicomonadaceae</taxon>
        <taxon>Endozoicomonas</taxon>
    </lineage>
</organism>
<reference evidence="2 3" key="1">
    <citation type="submission" date="2014-06" db="EMBL/GenBank/DDBJ databases">
        <title>Whole Genome Sequences of Three Symbiotic Endozoicomonas Bacteria.</title>
        <authorList>
            <person name="Neave M.J."/>
            <person name="Apprill A."/>
            <person name="Voolstra C.R."/>
        </authorList>
    </citation>
    <scope>NUCLEOTIDE SEQUENCE [LARGE SCALE GENOMIC DNA]</scope>
    <source>
        <strain evidence="2 3">DSM 25634</strain>
    </source>
</reference>
<accession>A0A081N681</accession>
<gene>
    <name evidence="2" type="ORF">GZ78_25220</name>
</gene>
<dbReference type="AlphaFoldDB" id="A0A081N681"/>
<dbReference type="EMBL" id="JOKH01000008">
    <property type="protein sequence ID" value="KEQ13954.1"/>
    <property type="molecule type" value="Genomic_DNA"/>
</dbReference>
<protein>
    <submittedName>
        <fullName evidence="2">Uncharacterized protein</fullName>
    </submittedName>
</protein>
<evidence type="ECO:0000256" key="1">
    <source>
        <dbReference type="SAM" id="MobiDB-lite"/>
    </source>
</evidence>
<keyword evidence="3" id="KW-1185">Reference proteome</keyword>
<dbReference type="RefSeq" id="WP_152558911.1">
    <property type="nucleotide sequence ID" value="NZ_JOKH01000008.1"/>
</dbReference>
<evidence type="ECO:0000313" key="3">
    <source>
        <dbReference type="Proteomes" id="UP000028073"/>
    </source>
</evidence>
<dbReference type="Proteomes" id="UP000028073">
    <property type="component" value="Unassembled WGS sequence"/>
</dbReference>
<comment type="caution">
    <text evidence="2">The sequence shown here is derived from an EMBL/GenBank/DDBJ whole genome shotgun (WGS) entry which is preliminary data.</text>
</comment>
<evidence type="ECO:0000313" key="2">
    <source>
        <dbReference type="EMBL" id="KEQ13954.1"/>
    </source>
</evidence>
<sequence length="122" mass="14362">MISKQRRTIPSWLSDEVKAIYRKLAEPLPPLDSIDETTLSQLAMLKHQLQADQDDFTAQQHSQLRQLTAIVRQWVTPETEPEEVDEFEAFEQKRKQRRSEQGGLTGWMKDRARLKEQYPAIR</sequence>